<evidence type="ECO:0000256" key="5">
    <source>
        <dbReference type="SAM" id="MobiDB-lite"/>
    </source>
</evidence>
<protein>
    <submittedName>
        <fullName evidence="9">ABC transporter/ABC-2 family transporter protein, putative</fullName>
    </submittedName>
</protein>
<dbReference type="VEuPathDB" id="TriTrypDB:ADEAN_000119500"/>
<organism evidence="9 10">
    <name type="scientific">Angomonas deanei</name>
    <dbReference type="NCBI Taxonomy" id="59799"/>
    <lineage>
        <taxon>Eukaryota</taxon>
        <taxon>Discoba</taxon>
        <taxon>Euglenozoa</taxon>
        <taxon>Kinetoplastea</taxon>
        <taxon>Metakinetoplastina</taxon>
        <taxon>Trypanosomatida</taxon>
        <taxon>Trypanosomatidae</taxon>
        <taxon>Strigomonadinae</taxon>
        <taxon>Angomonas</taxon>
    </lineage>
</organism>
<dbReference type="GO" id="GO:0005524">
    <property type="term" value="F:ATP binding"/>
    <property type="evidence" value="ECO:0007669"/>
    <property type="project" value="InterPro"/>
</dbReference>
<keyword evidence="10" id="KW-1185">Reference proteome</keyword>
<feature type="compositionally biased region" description="Basic residues" evidence="5">
    <location>
        <begin position="697"/>
        <end position="709"/>
    </location>
</feature>
<accession>A0A7G2C723</accession>
<dbReference type="Gene3D" id="3.40.50.300">
    <property type="entry name" value="P-loop containing nucleotide triphosphate hydrolases"/>
    <property type="match status" value="1"/>
</dbReference>
<gene>
    <name evidence="9" type="ORF">ADEAN_000119500</name>
</gene>
<evidence type="ECO:0000256" key="1">
    <source>
        <dbReference type="ARBA" id="ARBA00004141"/>
    </source>
</evidence>
<feature type="transmembrane region" description="Helical" evidence="6">
    <location>
        <begin position="613"/>
        <end position="634"/>
    </location>
</feature>
<feature type="compositionally biased region" description="Basic and acidic residues" evidence="5">
    <location>
        <begin position="748"/>
        <end position="758"/>
    </location>
</feature>
<evidence type="ECO:0000259" key="8">
    <source>
        <dbReference type="Pfam" id="PF12698"/>
    </source>
</evidence>
<dbReference type="GO" id="GO:0140359">
    <property type="term" value="F:ABC-type transporter activity"/>
    <property type="evidence" value="ECO:0007669"/>
    <property type="project" value="InterPro"/>
</dbReference>
<reference evidence="9 10" key="1">
    <citation type="submission" date="2020-08" db="EMBL/GenBank/DDBJ databases">
        <authorList>
            <person name="Newling K."/>
            <person name="Davey J."/>
            <person name="Forrester S."/>
        </authorList>
    </citation>
    <scope>NUCLEOTIDE SEQUENCE [LARGE SCALE GENOMIC DNA]</scope>
    <source>
        <strain evidence="10">Crithidia deanei Carvalho (ATCC PRA-265)</strain>
    </source>
</reference>
<evidence type="ECO:0000313" key="10">
    <source>
        <dbReference type="Proteomes" id="UP000515908"/>
    </source>
</evidence>
<dbReference type="AlphaFoldDB" id="A0A7G2C723"/>
<evidence type="ECO:0000256" key="2">
    <source>
        <dbReference type="ARBA" id="ARBA00022692"/>
    </source>
</evidence>
<evidence type="ECO:0000313" key="9">
    <source>
        <dbReference type="EMBL" id="CAD2213752.1"/>
    </source>
</evidence>
<dbReference type="GO" id="GO:0016887">
    <property type="term" value="F:ATP hydrolysis activity"/>
    <property type="evidence" value="ECO:0007669"/>
    <property type="project" value="InterPro"/>
</dbReference>
<feature type="region of interest" description="Disordered" evidence="5">
    <location>
        <begin position="696"/>
        <end position="758"/>
    </location>
</feature>
<dbReference type="InterPro" id="IPR003439">
    <property type="entry name" value="ABC_transporter-like_ATP-bd"/>
</dbReference>
<proteinExistence type="predicted"/>
<keyword evidence="3 6" id="KW-1133">Transmembrane helix</keyword>
<evidence type="ECO:0000256" key="6">
    <source>
        <dbReference type="SAM" id="Phobius"/>
    </source>
</evidence>
<evidence type="ECO:0000256" key="4">
    <source>
        <dbReference type="ARBA" id="ARBA00023136"/>
    </source>
</evidence>
<evidence type="ECO:0000256" key="3">
    <source>
        <dbReference type="ARBA" id="ARBA00022989"/>
    </source>
</evidence>
<dbReference type="Pfam" id="PF12698">
    <property type="entry name" value="ABC2_membrane_3"/>
    <property type="match status" value="1"/>
</dbReference>
<dbReference type="Proteomes" id="UP000515908">
    <property type="component" value="Chromosome 02"/>
</dbReference>
<dbReference type="Pfam" id="PF00005">
    <property type="entry name" value="ABC_tran"/>
    <property type="match status" value="1"/>
</dbReference>
<keyword evidence="4 6" id="KW-0472">Membrane</keyword>
<feature type="domain" description="ABC-2 type transporter transmembrane" evidence="8">
    <location>
        <begin position="233"/>
        <end position="633"/>
    </location>
</feature>
<name>A0A7G2C723_9TRYP</name>
<dbReference type="InterPro" id="IPR027417">
    <property type="entry name" value="P-loop_NTPase"/>
</dbReference>
<dbReference type="PANTHER" id="PTHR19229">
    <property type="entry name" value="ATP-BINDING CASSETTE TRANSPORTER SUBFAMILY A ABCA"/>
    <property type="match status" value="1"/>
</dbReference>
<evidence type="ECO:0000259" key="7">
    <source>
        <dbReference type="Pfam" id="PF00005"/>
    </source>
</evidence>
<dbReference type="SUPFAM" id="SSF52540">
    <property type="entry name" value="P-loop containing nucleoside triphosphate hydrolases"/>
    <property type="match status" value="1"/>
</dbReference>
<dbReference type="InterPro" id="IPR026082">
    <property type="entry name" value="ABCA"/>
</dbReference>
<sequence length="758" mass="86707">MASALSGGQKRKLSVALAFIGNNDVVILDEPTAGMDSSARRATWRLLRFMSTKCSILLTTHYMDEADLLGDRIGIVDRGRLQCCGPALLLKAHHGAGYTLRIELQHERYAEPLAEKVEDMIRDVRLINMNGREMQFGITKENVRMMPEALKTLQRLKEQEEFGIEGFSVSASTLEEVFLSVIQKPEENDVSMDNCSLKVVWEATKTGNCLARGFQQFGGLLQKRFFCSLRDRKMQFFQIVFPVVVVLLSMLFQLVHYDNSTVVDITPDMYNDLPIEAMCSNAWNYLGNQEGEKEWMPGVTFRSDLNFYFTDDFSLYLSDTRLVHEHPRFFAIQGRDSFYMSALVADFDTLAVDLNGLPIPIYGAYFVNAPIILYNTSSPHSLAVGLQVYYRTLMANLAFQGLPDEVNFTNFRVVNNPMPRGVETSTTSAVLVGLILIIPFMFLPSTPVAWVVMERACKARHLQRIYGTRTLLYWLSNFLFDIICFAITVALCVFVLVIFQRKELIGTAVIGPFLLTCTLYGISSILSVYCFGFLFKEFTAAQQLTMLIYFITGFLLMMIVLLFSMREENEAMGRILRYPFRIFPGFCFSEVVMNLSAKTYVIYGSGVWALDVVGYPCIYMAAEIPAYIIIILLVENPYRSRLGRCIGRCLCCCRRKINRSECPLELDEVDEREPKWLAGEDADVRNERKAVYELERQRRKKGHTKKKRKLSDGAIGHQYVDRTERQKRGYYRRPQRRSVSVMVNGETTNEKERTSRHD</sequence>
<feature type="transmembrane region" description="Helical" evidence="6">
    <location>
        <begin position="236"/>
        <end position="255"/>
    </location>
</feature>
<dbReference type="InterPro" id="IPR013525">
    <property type="entry name" value="ABC2_TM"/>
</dbReference>
<feature type="transmembrane region" description="Helical" evidence="6">
    <location>
        <begin position="429"/>
        <end position="452"/>
    </location>
</feature>
<dbReference type="GO" id="GO:0016020">
    <property type="term" value="C:membrane"/>
    <property type="evidence" value="ECO:0007669"/>
    <property type="project" value="UniProtKB-SubCell"/>
</dbReference>
<dbReference type="GO" id="GO:0005319">
    <property type="term" value="F:lipid transporter activity"/>
    <property type="evidence" value="ECO:0007669"/>
    <property type="project" value="TreeGrafter"/>
</dbReference>
<keyword evidence="2 6" id="KW-0812">Transmembrane</keyword>
<comment type="subcellular location">
    <subcellularLocation>
        <location evidence="1">Membrane</location>
        <topology evidence="1">Multi-pass membrane protein</topology>
    </subcellularLocation>
</comment>
<feature type="transmembrane region" description="Helical" evidence="6">
    <location>
        <begin position="472"/>
        <end position="499"/>
    </location>
</feature>
<dbReference type="EMBL" id="LR877146">
    <property type="protein sequence ID" value="CAD2213752.1"/>
    <property type="molecule type" value="Genomic_DNA"/>
</dbReference>
<feature type="transmembrane region" description="Helical" evidence="6">
    <location>
        <begin position="505"/>
        <end position="535"/>
    </location>
</feature>
<feature type="domain" description="ABC transporter" evidence="7">
    <location>
        <begin position="3"/>
        <end position="33"/>
    </location>
</feature>
<feature type="transmembrane region" description="Helical" evidence="6">
    <location>
        <begin position="547"/>
        <end position="565"/>
    </location>
</feature>